<reference evidence="2 3" key="1">
    <citation type="submission" date="2016-11" db="EMBL/GenBank/DDBJ databases">
        <authorList>
            <person name="Kadnikov V."/>
            <person name="Nazina T."/>
        </authorList>
    </citation>
    <scope>NUCLEOTIDE SEQUENCE [LARGE SCALE GENOMIC DNA]</scope>
    <source>
        <strain evidence="2 3">1017</strain>
    </source>
</reference>
<keyword evidence="1" id="KW-0812">Transmembrane</keyword>
<feature type="transmembrane region" description="Helical" evidence="1">
    <location>
        <begin position="24"/>
        <end position="44"/>
    </location>
</feature>
<dbReference type="AlphaFoldDB" id="A0A1Q5SWS1"/>
<protein>
    <submittedName>
        <fullName evidence="2">Arginine/ornithine antiporter ArcD</fullName>
    </submittedName>
</protein>
<reference evidence="3" key="2">
    <citation type="submission" date="2017-01" db="EMBL/GenBank/DDBJ databases">
        <title>Genome sequencing and annotation of Geobacillus sp. 1017, a Hydrocarbon-Oxidizing Thermophilic Bacterium Isolated from a Heavy Oil Reservoir (China).</title>
        <authorList>
            <person name="Kadnikov V.V."/>
            <person name="Mardanov A.V."/>
            <person name="Poltaraus A.B."/>
            <person name="Sokolova D.S."/>
            <person name="Semenova E.M."/>
            <person name="Ravin N.V."/>
            <person name="Tourova T.P."/>
            <person name="Nazina T.N."/>
        </authorList>
    </citation>
    <scope>NUCLEOTIDE SEQUENCE [LARGE SCALE GENOMIC DNA]</scope>
    <source>
        <strain evidence="3">1017</strain>
    </source>
</reference>
<accession>A0A1Q5SWS1</accession>
<organism evidence="2 3">
    <name type="scientific">Geobacillus proteiniphilus</name>
    <dbReference type="NCBI Taxonomy" id="860353"/>
    <lineage>
        <taxon>Bacteria</taxon>
        <taxon>Bacillati</taxon>
        <taxon>Bacillota</taxon>
        <taxon>Bacilli</taxon>
        <taxon>Bacillales</taxon>
        <taxon>Anoxybacillaceae</taxon>
        <taxon>Geobacillus</taxon>
    </lineage>
</organism>
<name>A0A1Q5SWS1_9BACL</name>
<evidence type="ECO:0000256" key="1">
    <source>
        <dbReference type="SAM" id="Phobius"/>
    </source>
</evidence>
<dbReference type="Proteomes" id="UP000186030">
    <property type="component" value="Unassembled WGS sequence"/>
</dbReference>
<dbReference type="EMBL" id="MQMG01000031">
    <property type="protein sequence ID" value="OKO92382.1"/>
    <property type="molecule type" value="Genomic_DNA"/>
</dbReference>
<evidence type="ECO:0000313" key="2">
    <source>
        <dbReference type="EMBL" id="OKO92382.1"/>
    </source>
</evidence>
<comment type="caution">
    <text evidence="2">The sequence shown here is derived from an EMBL/GenBank/DDBJ whole genome shotgun (WGS) entry which is preliminary data.</text>
</comment>
<evidence type="ECO:0000313" key="3">
    <source>
        <dbReference type="Proteomes" id="UP000186030"/>
    </source>
</evidence>
<proteinExistence type="predicted"/>
<keyword evidence="1" id="KW-1133">Transmembrane helix</keyword>
<sequence>MHGFILKYLHETPFPDFIMDVHGYPLLFALSVAMMLILGSKPVVRLLRPLLEWRWPNWRQTTT</sequence>
<keyword evidence="1" id="KW-0472">Membrane</keyword>
<gene>
    <name evidence="2" type="ORF">BRO54_2438</name>
</gene>